<evidence type="ECO:0000313" key="8">
    <source>
        <dbReference type="EMBL" id="CAH1242823.1"/>
    </source>
</evidence>
<keyword evidence="4 7" id="KW-1133">Transmembrane helix</keyword>
<dbReference type="PANTHER" id="PTHR19282:SF519">
    <property type="entry name" value="TETRASPANIN"/>
    <property type="match status" value="1"/>
</dbReference>
<feature type="disulfide bond" evidence="6">
    <location>
        <begin position="146"/>
        <end position="164"/>
    </location>
</feature>
<feature type="transmembrane region" description="Helical" evidence="7">
    <location>
        <begin position="197"/>
        <end position="217"/>
    </location>
</feature>
<feature type="disulfide bond" evidence="6">
    <location>
        <begin position="145"/>
        <end position="182"/>
    </location>
</feature>
<keyword evidence="6" id="KW-1015">Disulfide bond</keyword>
<dbReference type="PANTHER" id="PTHR19282">
    <property type="entry name" value="TETRASPANIN"/>
    <property type="match status" value="1"/>
</dbReference>
<evidence type="ECO:0000313" key="9">
    <source>
        <dbReference type="Proteomes" id="UP000838412"/>
    </source>
</evidence>
<keyword evidence="9" id="KW-1185">Reference proteome</keyword>
<dbReference type="PIRSF" id="PIRSF002419">
    <property type="entry name" value="Tetraspanin"/>
    <property type="match status" value="1"/>
</dbReference>
<dbReference type="EMBL" id="OV696698">
    <property type="protein sequence ID" value="CAH1242823.1"/>
    <property type="molecule type" value="Genomic_DNA"/>
</dbReference>
<sequence length="230" mass="25207">MGAECCNKDCLKPSVIGYGVVAWLSSGAALGVGIWMLVEKSTYSALLASLFYPVTIYILIAAGTFGFIFAVFGCAGAMTDSRCMLALFWITSFVVFAALGSTGFLALYYHDNVLRKDINIRQAINESETNGLKDVINMLQAEFQCCGERGNSDWHQLTIPASCCPEDPSGPCVFSTTYDKGCEESLEKWVRENVFRAGWIALGLSLVQVLGLILTCCQYKALHDWNKKVD</sequence>
<dbReference type="GO" id="GO:0005886">
    <property type="term" value="C:plasma membrane"/>
    <property type="evidence" value="ECO:0007669"/>
    <property type="project" value="TreeGrafter"/>
</dbReference>
<dbReference type="InterPro" id="IPR008952">
    <property type="entry name" value="Tetraspanin_EC2_sf"/>
</dbReference>
<reference evidence="8" key="1">
    <citation type="submission" date="2022-01" db="EMBL/GenBank/DDBJ databases">
        <authorList>
            <person name="Braso-Vives M."/>
        </authorList>
    </citation>
    <scope>NUCLEOTIDE SEQUENCE</scope>
</reference>
<dbReference type="PRINTS" id="PR00259">
    <property type="entry name" value="TMFOUR"/>
</dbReference>
<dbReference type="InterPro" id="IPR000301">
    <property type="entry name" value="Tetraspanin_animals"/>
</dbReference>
<dbReference type="SUPFAM" id="SSF48652">
    <property type="entry name" value="Tetraspanin"/>
    <property type="match status" value="1"/>
</dbReference>
<evidence type="ECO:0000256" key="1">
    <source>
        <dbReference type="ARBA" id="ARBA00004141"/>
    </source>
</evidence>
<keyword evidence="5 7" id="KW-0472">Membrane</keyword>
<keyword evidence="3 7" id="KW-0812">Transmembrane</keyword>
<dbReference type="AlphaFoldDB" id="A0A8J9YWB1"/>
<evidence type="ECO:0000256" key="7">
    <source>
        <dbReference type="RuleBase" id="RU361218"/>
    </source>
</evidence>
<name>A0A8J9YWB1_BRALA</name>
<feature type="transmembrane region" description="Helical" evidence="7">
    <location>
        <begin position="84"/>
        <end position="109"/>
    </location>
</feature>
<accession>A0A8J9YWB1</accession>
<feature type="transmembrane region" description="Helical" evidence="7">
    <location>
        <begin position="15"/>
        <end position="38"/>
    </location>
</feature>
<evidence type="ECO:0000256" key="3">
    <source>
        <dbReference type="ARBA" id="ARBA00022692"/>
    </source>
</evidence>
<feature type="transmembrane region" description="Helical" evidence="7">
    <location>
        <begin position="50"/>
        <end position="72"/>
    </location>
</feature>
<evidence type="ECO:0000256" key="5">
    <source>
        <dbReference type="ARBA" id="ARBA00023136"/>
    </source>
</evidence>
<dbReference type="Proteomes" id="UP000838412">
    <property type="component" value="Chromosome 13"/>
</dbReference>
<dbReference type="Gene3D" id="1.10.1450.10">
    <property type="entry name" value="Tetraspanin"/>
    <property type="match status" value="1"/>
</dbReference>
<protein>
    <recommendedName>
        <fullName evidence="7">Tetraspanin</fullName>
    </recommendedName>
</protein>
<dbReference type="InterPro" id="IPR018499">
    <property type="entry name" value="Tetraspanin/Peripherin"/>
</dbReference>
<gene>
    <name evidence="8" type="primary">TSPAN9</name>
    <name evidence="8" type="ORF">BLAG_LOCUS6031</name>
</gene>
<proteinExistence type="inferred from homology"/>
<evidence type="ECO:0000256" key="2">
    <source>
        <dbReference type="ARBA" id="ARBA00006840"/>
    </source>
</evidence>
<dbReference type="Pfam" id="PF00335">
    <property type="entry name" value="Tetraspanin"/>
    <property type="match status" value="1"/>
</dbReference>
<comment type="similarity">
    <text evidence="2 7">Belongs to the tetraspanin (TM4SF) family.</text>
</comment>
<dbReference type="OrthoDB" id="438211at2759"/>
<evidence type="ECO:0000256" key="6">
    <source>
        <dbReference type="PIRSR" id="PIRSR002419-1"/>
    </source>
</evidence>
<organism evidence="8 9">
    <name type="scientific">Branchiostoma lanceolatum</name>
    <name type="common">Common lancelet</name>
    <name type="synonym">Amphioxus lanceolatum</name>
    <dbReference type="NCBI Taxonomy" id="7740"/>
    <lineage>
        <taxon>Eukaryota</taxon>
        <taxon>Metazoa</taxon>
        <taxon>Chordata</taxon>
        <taxon>Cephalochordata</taxon>
        <taxon>Leptocardii</taxon>
        <taxon>Amphioxiformes</taxon>
        <taxon>Branchiostomatidae</taxon>
        <taxon>Branchiostoma</taxon>
    </lineage>
</organism>
<comment type="subcellular location">
    <subcellularLocation>
        <location evidence="1 7">Membrane</location>
        <topology evidence="1 7">Multi-pass membrane protein</topology>
    </subcellularLocation>
</comment>
<evidence type="ECO:0000256" key="4">
    <source>
        <dbReference type="ARBA" id="ARBA00022989"/>
    </source>
</evidence>